<dbReference type="AlphaFoldDB" id="A0A6I3Q4W6"/>
<dbReference type="GO" id="GO:0032259">
    <property type="term" value="P:methylation"/>
    <property type="evidence" value="ECO:0007669"/>
    <property type="project" value="UniProtKB-KW"/>
</dbReference>
<dbReference type="Pfam" id="PF02086">
    <property type="entry name" value="MethyltransfD12"/>
    <property type="match status" value="1"/>
</dbReference>
<dbReference type="EMBL" id="WMZR01000002">
    <property type="protein sequence ID" value="MTS50380.1"/>
    <property type="molecule type" value="Genomic_DNA"/>
</dbReference>
<reference evidence="7 8" key="1">
    <citation type="journal article" date="2019" name="Nat. Med.">
        <title>A library of human gut bacterial isolates paired with longitudinal multiomics data enables mechanistic microbiome research.</title>
        <authorList>
            <person name="Poyet M."/>
            <person name="Groussin M."/>
            <person name="Gibbons S.M."/>
            <person name="Avila-Pacheco J."/>
            <person name="Jiang X."/>
            <person name="Kearney S.M."/>
            <person name="Perrotta A.R."/>
            <person name="Berdy B."/>
            <person name="Zhao S."/>
            <person name="Lieberman T.D."/>
            <person name="Swanson P.K."/>
            <person name="Smith M."/>
            <person name="Roesemann S."/>
            <person name="Alexander J.E."/>
            <person name="Rich S.A."/>
            <person name="Livny J."/>
            <person name="Vlamakis H."/>
            <person name="Clish C."/>
            <person name="Bullock K."/>
            <person name="Deik A."/>
            <person name="Scott J."/>
            <person name="Pierce K.A."/>
            <person name="Xavier R.J."/>
            <person name="Alm E.J."/>
        </authorList>
    </citation>
    <scope>NUCLEOTIDE SEQUENCE [LARGE SCALE GENOMIC DNA]</scope>
    <source>
        <strain evidence="7 8">BIOML-A7</strain>
    </source>
</reference>
<dbReference type="InterPro" id="IPR023095">
    <property type="entry name" value="Ade_MeTrfase_dom_2"/>
</dbReference>
<dbReference type="Proteomes" id="UP000449193">
    <property type="component" value="Unassembled WGS sequence"/>
</dbReference>
<dbReference type="GO" id="GO:0009007">
    <property type="term" value="F:site-specific DNA-methyltransferase (adenine-specific) activity"/>
    <property type="evidence" value="ECO:0007669"/>
    <property type="project" value="UniProtKB-EC"/>
</dbReference>
<gene>
    <name evidence="7" type="ORF">GMD52_02335</name>
</gene>
<keyword evidence="3 7" id="KW-0489">Methyltransferase</keyword>
<keyword evidence="5" id="KW-0949">S-adenosyl-L-methionine</keyword>
<dbReference type="PRINTS" id="PR00505">
    <property type="entry name" value="D12N6MTFRASE"/>
</dbReference>
<dbReference type="SUPFAM" id="SSF53335">
    <property type="entry name" value="S-adenosyl-L-methionine-dependent methyltransferases"/>
    <property type="match status" value="1"/>
</dbReference>
<dbReference type="InterPro" id="IPR012327">
    <property type="entry name" value="MeTrfase_D12"/>
</dbReference>
<dbReference type="NCBIfam" id="TIGR00571">
    <property type="entry name" value="dam"/>
    <property type="match status" value="1"/>
</dbReference>
<evidence type="ECO:0000256" key="2">
    <source>
        <dbReference type="ARBA" id="ARBA00011900"/>
    </source>
</evidence>
<comment type="caution">
    <text evidence="7">The sequence shown here is derived from an EMBL/GenBank/DDBJ whole genome shotgun (WGS) entry which is preliminary data.</text>
</comment>
<dbReference type="PANTHER" id="PTHR30481">
    <property type="entry name" value="DNA ADENINE METHYLASE"/>
    <property type="match status" value="1"/>
</dbReference>
<name>A0A6I3Q4W6_9FIRM</name>
<comment type="catalytic activity">
    <reaction evidence="6">
        <text>a 2'-deoxyadenosine in DNA + S-adenosyl-L-methionine = an N(6)-methyl-2'-deoxyadenosine in DNA + S-adenosyl-L-homocysteine + H(+)</text>
        <dbReference type="Rhea" id="RHEA:15197"/>
        <dbReference type="Rhea" id="RHEA-COMP:12418"/>
        <dbReference type="Rhea" id="RHEA-COMP:12419"/>
        <dbReference type="ChEBI" id="CHEBI:15378"/>
        <dbReference type="ChEBI" id="CHEBI:57856"/>
        <dbReference type="ChEBI" id="CHEBI:59789"/>
        <dbReference type="ChEBI" id="CHEBI:90615"/>
        <dbReference type="ChEBI" id="CHEBI:90616"/>
        <dbReference type="EC" id="2.1.1.72"/>
    </reaction>
</comment>
<keyword evidence="4 7" id="KW-0808">Transferase</keyword>
<protein>
    <recommendedName>
        <fullName evidence="2">site-specific DNA-methyltransferase (adenine-specific)</fullName>
        <ecNumber evidence="2">2.1.1.72</ecNumber>
    </recommendedName>
</protein>
<evidence type="ECO:0000256" key="1">
    <source>
        <dbReference type="ARBA" id="ARBA00006594"/>
    </source>
</evidence>
<evidence type="ECO:0000256" key="3">
    <source>
        <dbReference type="ARBA" id="ARBA00022603"/>
    </source>
</evidence>
<comment type="similarity">
    <text evidence="1">Belongs to the N(4)/N(6)-methyltransferase family.</text>
</comment>
<organism evidence="7 8">
    <name type="scientific">Ruthenibacterium lactatiformans</name>
    <dbReference type="NCBI Taxonomy" id="1550024"/>
    <lineage>
        <taxon>Bacteria</taxon>
        <taxon>Bacillati</taxon>
        <taxon>Bacillota</taxon>
        <taxon>Clostridia</taxon>
        <taxon>Eubacteriales</taxon>
        <taxon>Oscillospiraceae</taxon>
        <taxon>Ruthenibacterium</taxon>
    </lineage>
</organism>
<evidence type="ECO:0000256" key="4">
    <source>
        <dbReference type="ARBA" id="ARBA00022679"/>
    </source>
</evidence>
<evidence type="ECO:0000256" key="5">
    <source>
        <dbReference type="ARBA" id="ARBA00022691"/>
    </source>
</evidence>
<dbReference type="Gene3D" id="1.10.1020.10">
    <property type="entry name" value="Adenine-specific Methyltransferase, Domain 2"/>
    <property type="match status" value="1"/>
</dbReference>
<evidence type="ECO:0000313" key="8">
    <source>
        <dbReference type="Proteomes" id="UP000449193"/>
    </source>
</evidence>
<dbReference type="EC" id="2.1.1.72" evidence="2"/>
<accession>A0A6I3Q4W6</accession>
<dbReference type="GO" id="GO:0009307">
    <property type="term" value="P:DNA restriction-modification system"/>
    <property type="evidence" value="ECO:0007669"/>
    <property type="project" value="InterPro"/>
</dbReference>
<evidence type="ECO:0000313" key="7">
    <source>
        <dbReference type="EMBL" id="MTS50380.1"/>
    </source>
</evidence>
<proteinExistence type="inferred from homology"/>
<sequence length="164" mass="18409">MINIQAKPILKWAGGKTQMLGDLLPKVPSSYGRYIEPFFGGGAMFFTLQPEQAIISDSNPELINLYRQVADNVDDVILRLKKYENSSEMFYSVRSQDWTKLPKSEAAARTIFLNKTCFNGLYRVNKKGQFNVPFGKYKNPKICDEAGLKAASDALKKAEIICGD</sequence>
<dbReference type="InterPro" id="IPR029063">
    <property type="entry name" value="SAM-dependent_MTases_sf"/>
</dbReference>
<dbReference type="GO" id="GO:0043565">
    <property type="term" value="F:sequence-specific DNA binding"/>
    <property type="evidence" value="ECO:0007669"/>
    <property type="project" value="TreeGrafter"/>
</dbReference>
<evidence type="ECO:0000256" key="6">
    <source>
        <dbReference type="ARBA" id="ARBA00047942"/>
    </source>
</evidence>
<dbReference type="GO" id="GO:0006298">
    <property type="term" value="P:mismatch repair"/>
    <property type="evidence" value="ECO:0007669"/>
    <property type="project" value="TreeGrafter"/>
</dbReference>
<dbReference type="GO" id="GO:1904047">
    <property type="term" value="F:S-adenosyl-L-methionine binding"/>
    <property type="evidence" value="ECO:0007669"/>
    <property type="project" value="TreeGrafter"/>
</dbReference>
<dbReference type="PANTHER" id="PTHR30481:SF3">
    <property type="entry name" value="DNA ADENINE METHYLASE"/>
    <property type="match status" value="1"/>
</dbReference>